<proteinExistence type="predicted"/>
<dbReference type="Proteomes" id="UP001200470">
    <property type="component" value="Unassembled WGS sequence"/>
</dbReference>
<dbReference type="Pfam" id="PF13414">
    <property type="entry name" value="TPR_11"/>
    <property type="match status" value="1"/>
</dbReference>
<keyword evidence="1" id="KW-0802">TPR repeat</keyword>
<sequence length="59" mass="6885">MTAQEYYEQGNACRRQADWQGAINNYLKAIEIDPESPAVEAKQMLDDILNYYHKDSYNP</sequence>
<gene>
    <name evidence="2" type="ORF">I6E12_05020</name>
</gene>
<name>A0ABS9CEE8_9BACT</name>
<reference evidence="2 3" key="1">
    <citation type="submission" date="2020-12" db="EMBL/GenBank/DDBJ databases">
        <title>Whole genome sequences of gut porcine anaerobes.</title>
        <authorList>
            <person name="Kubasova T."/>
            <person name="Jahodarova E."/>
            <person name="Rychlik I."/>
        </authorList>
    </citation>
    <scope>NUCLEOTIDE SEQUENCE [LARGE SCALE GENOMIC DNA]</scope>
    <source>
        <strain evidence="2 3">An925</strain>
    </source>
</reference>
<evidence type="ECO:0000313" key="3">
    <source>
        <dbReference type="Proteomes" id="UP001200470"/>
    </source>
</evidence>
<dbReference type="SUPFAM" id="SSF48452">
    <property type="entry name" value="TPR-like"/>
    <property type="match status" value="1"/>
</dbReference>
<evidence type="ECO:0000256" key="1">
    <source>
        <dbReference type="PROSITE-ProRule" id="PRU00339"/>
    </source>
</evidence>
<comment type="caution">
    <text evidence="2">The sequence shown here is derived from an EMBL/GenBank/DDBJ whole genome shotgun (WGS) entry which is preliminary data.</text>
</comment>
<keyword evidence="3" id="KW-1185">Reference proteome</keyword>
<feature type="repeat" description="TPR" evidence="1">
    <location>
        <begin position="3"/>
        <end position="36"/>
    </location>
</feature>
<dbReference type="InterPro" id="IPR011990">
    <property type="entry name" value="TPR-like_helical_dom_sf"/>
</dbReference>
<evidence type="ECO:0000313" key="2">
    <source>
        <dbReference type="EMBL" id="MCF2563471.1"/>
    </source>
</evidence>
<dbReference type="SMART" id="SM00028">
    <property type="entry name" value="TPR"/>
    <property type="match status" value="1"/>
</dbReference>
<dbReference type="EMBL" id="JADYTN010000008">
    <property type="protein sequence ID" value="MCF2563471.1"/>
    <property type="molecule type" value="Genomic_DNA"/>
</dbReference>
<dbReference type="PROSITE" id="PS50005">
    <property type="entry name" value="TPR"/>
    <property type="match status" value="1"/>
</dbReference>
<dbReference type="InterPro" id="IPR019734">
    <property type="entry name" value="TPR_rpt"/>
</dbReference>
<protein>
    <submittedName>
        <fullName evidence="2">Tetratricopeptide repeat protein</fullName>
    </submittedName>
</protein>
<organism evidence="2 3">
    <name type="scientific">Xylanibacter brevis</name>
    <dbReference type="NCBI Taxonomy" id="83231"/>
    <lineage>
        <taxon>Bacteria</taxon>
        <taxon>Pseudomonadati</taxon>
        <taxon>Bacteroidota</taxon>
        <taxon>Bacteroidia</taxon>
        <taxon>Bacteroidales</taxon>
        <taxon>Prevotellaceae</taxon>
        <taxon>Xylanibacter</taxon>
    </lineage>
</organism>
<accession>A0ABS9CEE8</accession>
<dbReference type="Gene3D" id="1.25.40.10">
    <property type="entry name" value="Tetratricopeptide repeat domain"/>
    <property type="match status" value="1"/>
</dbReference>
<dbReference type="RefSeq" id="WP_094389665.1">
    <property type="nucleotide sequence ID" value="NZ_JADYTN010000008.1"/>
</dbReference>